<evidence type="ECO:0000313" key="2">
    <source>
        <dbReference type="Proteomes" id="UP000326678"/>
    </source>
</evidence>
<gene>
    <name evidence="1" type="ORF">GXM_05160</name>
</gene>
<proteinExistence type="predicted"/>
<protein>
    <submittedName>
        <fullName evidence="1">Uncharacterized protein</fullName>
    </submittedName>
</protein>
<keyword evidence="2" id="KW-1185">Reference proteome</keyword>
<dbReference type="EMBL" id="CP045226">
    <property type="protein sequence ID" value="QFS47668.1"/>
    <property type="molecule type" value="Genomic_DNA"/>
</dbReference>
<organism evidence="1 2">
    <name type="scientific">Nostoc sphaeroides CCNUC1</name>
    <dbReference type="NCBI Taxonomy" id="2653204"/>
    <lineage>
        <taxon>Bacteria</taxon>
        <taxon>Bacillati</taxon>
        <taxon>Cyanobacteriota</taxon>
        <taxon>Cyanophyceae</taxon>
        <taxon>Nostocales</taxon>
        <taxon>Nostocaceae</taxon>
        <taxon>Nostoc</taxon>
    </lineage>
</organism>
<dbReference type="KEGG" id="nsh:GXM_05160"/>
<name>A0A5P8W4J9_9NOSO</name>
<dbReference type="AlphaFoldDB" id="A0A5P8W4J9"/>
<accession>A0A5P8W4J9</accession>
<dbReference type="Proteomes" id="UP000326678">
    <property type="component" value="Chromosome Gxm1"/>
</dbReference>
<evidence type="ECO:0000313" key="1">
    <source>
        <dbReference type="EMBL" id="QFS47668.1"/>
    </source>
</evidence>
<reference evidence="1 2" key="1">
    <citation type="submission" date="2019-10" db="EMBL/GenBank/DDBJ databases">
        <title>Genomic and transcriptomic insights into the perfect genentic adaptation of a filamentous nitrogen-fixing cyanobacterium to rice fields.</title>
        <authorList>
            <person name="Chen Z."/>
        </authorList>
    </citation>
    <scope>NUCLEOTIDE SEQUENCE [LARGE SCALE GENOMIC DNA]</scope>
    <source>
        <strain evidence="1">CCNUC1</strain>
    </source>
</reference>
<sequence length="50" mass="5256">MGGVLGHGAWGMGNGEWGMGKSSQCPKLVGGYPSPLNSWELSFPPTSNKY</sequence>